<dbReference type="InterPro" id="IPR021401">
    <property type="entry name" value="DUF3040"/>
</dbReference>
<keyword evidence="1" id="KW-0472">Membrane</keyword>
<feature type="transmembrane region" description="Helical" evidence="1">
    <location>
        <begin position="37"/>
        <end position="55"/>
    </location>
</feature>
<accession>A0ABT6WBK5</accession>
<dbReference type="RefSeq" id="WP_282756305.1">
    <property type="nucleotide sequence ID" value="NZ_JASCTH010000001.1"/>
</dbReference>
<keyword evidence="1" id="KW-0812">Transmembrane</keyword>
<protein>
    <submittedName>
        <fullName evidence="2">DUF3040 domain-containing protein</fullName>
    </submittedName>
</protein>
<proteinExistence type="predicted"/>
<reference evidence="2 3" key="1">
    <citation type="submission" date="2023-05" db="EMBL/GenBank/DDBJ databases">
        <title>Actinoplanes sp. NEAU-A12 genome sequencing.</title>
        <authorList>
            <person name="Wang Z.-S."/>
        </authorList>
    </citation>
    <scope>NUCLEOTIDE SEQUENCE [LARGE SCALE GENOMIC DNA]</scope>
    <source>
        <strain evidence="2 3">NEAU-A12</strain>
    </source>
</reference>
<feature type="transmembrane region" description="Helical" evidence="1">
    <location>
        <begin position="61"/>
        <end position="79"/>
    </location>
</feature>
<keyword evidence="3" id="KW-1185">Reference proteome</keyword>
<comment type="caution">
    <text evidence="2">The sequence shown here is derived from an EMBL/GenBank/DDBJ whole genome shotgun (WGS) entry which is preliminary data.</text>
</comment>
<evidence type="ECO:0000313" key="3">
    <source>
        <dbReference type="Proteomes" id="UP001241758"/>
    </source>
</evidence>
<organism evidence="2 3">
    <name type="scientific">Actinoplanes sandaracinus</name>
    <dbReference type="NCBI Taxonomy" id="3045177"/>
    <lineage>
        <taxon>Bacteria</taxon>
        <taxon>Bacillati</taxon>
        <taxon>Actinomycetota</taxon>
        <taxon>Actinomycetes</taxon>
        <taxon>Micromonosporales</taxon>
        <taxon>Micromonosporaceae</taxon>
        <taxon>Actinoplanes</taxon>
    </lineage>
</organism>
<name>A0ABT6WBK5_9ACTN</name>
<evidence type="ECO:0000313" key="2">
    <source>
        <dbReference type="EMBL" id="MDI6097103.1"/>
    </source>
</evidence>
<dbReference type="Proteomes" id="UP001241758">
    <property type="component" value="Unassembled WGS sequence"/>
</dbReference>
<dbReference type="EMBL" id="JASCTH010000001">
    <property type="protein sequence ID" value="MDI6097103.1"/>
    <property type="molecule type" value="Genomic_DNA"/>
</dbReference>
<gene>
    <name evidence="2" type="ORF">QLQ12_00580</name>
</gene>
<keyword evidence="1" id="KW-1133">Transmembrane helix</keyword>
<evidence type="ECO:0000256" key="1">
    <source>
        <dbReference type="SAM" id="Phobius"/>
    </source>
</evidence>
<sequence>MLSDDDRRVLADLEQRVHRSDPDFAARMAGAHAEVRFPALVALGAGLFVLVPPVMLLFGRSGLIVTVYLFLGAVAVVLVRRRRR</sequence>
<dbReference type="Pfam" id="PF11239">
    <property type="entry name" value="DUF3040"/>
    <property type="match status" value="1"/>
</dbReference>